<dbReference type="AlphaFoldDB" id="A0A0R1KCI9"/>
<dbReference type="Proteomes" id="UP000051248">
    <property type="component" value="Unassembled WGS sequence"/>
</dbReference>
<evidence type="ECO:0000256" key="1">
    <source>
        <dbReference type="SAM" id="MobiDB-lite"/>
    </source>
</evidence>
<name>A0A0R1KCI9_9LACO</name>
<accession>A0A0R1KCI9</accession>
<evidence type="ECO:0000313" key="3">
    <source>
        <dbReference type="Proteomes" id="UP000051248"/>
    </source>
</evidence>
<dbReference type="EMBL" id="AZDZ01000002">
    <property type="protein sequence ID" value="KRK81016.1"/>
    <property type="molecule type" value="Genomic_DNA"/>
</dbReference>
<dbReference type="eggNOG" id="ENOG502ZIJU">
    <property type="taxonomic scope" value="Bacteria"/>
</dbReference>
<keyword evidence="3" id="KW-1185">Reference proteome</keyword>
<reference evidence="2 3" key="1">
    <citation type="journal article" date="2015" name="Genome Announc.">
        <title>Expanding the biotechnology potential of lactobacilli through comparative genomics of 213 strains and associated genera.</title>
        <authorList>
            <person name="Sun Z."/>
            <person name="Harris H.M."/>
            <person name="McCann A."/>
            <person name="Guo C."/>
            <person name="Argimon S."/>
            <person name="Zhang W."/>
            <person name="Yang X."/>
            <person name="Jeffery I.B."/>
            <person name="Cooney J.C."/>
            <person name="Kagawa T.F."/>
            <person name="Liu W."/>
            <person name="Song Y."/>
            <person name="Salvetti E."/>
            <person name="Wrobel A."/>
            <person name="Rasinkangas P."/>
            <person name="Parkhill J."/>
            <person name="Rea M.C."/>
            <person name="O'Sullivan O."/>
            <person name="Ritari J."/>
            <person name="Douillard F.P."/>
            <person name="Paul Ross R."/>
            <person name="Yang R."/>
            <person name="Briner A.E."/>
            <person name="Felis G.E."/>
            <person name="de Vos W.M."/>
            <person name="Barrangou R."/>
            <person name="Klaenhammer T.R."/>
            <person name="Caufield P.W."/>
            <person name="Cui Y."/>
            <person name="Zhang H."/>
            <person name="O'Toole P.W."/>
        </authorList>
    </citation>
    <scope>NUCLEOTIDE SEQUENCE [LARGE SCALE GENOMIC DNA]</scope>
    <source>
        <strain evidence="2 3">DSM 19682</strain>
    </source>
</reference>
<comment type="caution">
    <text evidence="2">The sequence shown here is derived from an EMBL/GenBank/DDBJ whole genome shotgun (WGS) entry which is preliminary data.</text>
</comment>
<evidence type="ECO:0000313" key="2">
    <source>
        <dbReference type="EMBL" id="KRK81016.1"/>
    </source>
</evidence>
<proteinExistence type="predicted"/>
<organism evidence="2 3">
    <name type="scientific">Companilactobacillus nodensis DSM 19682 = JCM 14932 = NBRC 107160</name>
    <dbReference type="NCBI Taxonomy" id="1423775"/>
    <lineage>
        <taxon>Bacteria</taxon>
        <taxon>Bacillati</taxon>
        <taxon>Bacillota</taxon>
        <taxon>Bacilli</taxon>
        <taxon>Lactobacillales</taxon>
        <taxon>Lactobacillaceae</taxon>
        <taxon>Companilactobacillus</taxon>
    </lineage>
</organism>
<sequence>MDRNKVNFKFKATEDESTASDTTNYLVDMTIKNTSKTNVKFNLSKFVMLNPYDDSTKVTSSKKNTVIVKPGQSKIINSIFEKVSKDILDGQGAYYYLNKDYKLAYFYKSYNGNGVTSDNLKSGPARKFNIKKHESVVKNTTDTDNTQNQNINQQATSNDISNTQQNSTQSTDTSSQNIITTESQAIGLFKHMWGMEARDDFAAYPVDGGFFVHSTTDGFESLDSTILYNGDAISPDGTVTKYAQLSRPLNSDISDGKPFDPSRY</sequence>
<protein>
    <submittedName>
        <fullName evidence="2">Uncharacterized protein</fullName>
    </submittedName>
</protein>
<gene>
    <name evidence="2" type="ORF">FD03_GL001152</name>
</gene>
<feature type="region of interest" description="Disordered" evidence="1">
    <location>
        <begin position="155"/>
        <end position="176"/>
    </location>
</feature>
<dbReference type="PATRIC" id="fig|1423775.4.peg.1182"/>